<dbReference type="InterPro" id="IPR036397">
    <property type="entry name" value="RNaseH_sf"/>
</dbReference>
<organism evidence="1 2">
    <name type="scientific">Rhododendron simsii</name>
    <name type="common">Sims's rhododendron</name>
    <dbReference type="NCBI Taxonomy" id="118357"/>
    <lineage>
        <taxon>Eukaryota</taxon>
        <taxon>Viridiplantae</taxon>
        <taxon>Streptophyta</taxon>
        <taxon>Embryophyta</taxon>
        <taxon>Tracheophyta</taxon>
        <taxon>Spermatophyta</taxon>
        <taxon>Magnoliopsida</taxon>
        <taxon>eudicotyledons</taxon>
        <taxon>Gunneridae</taxon>
        <taxon>Pentapetalae</taxon>
        <taxon>asterids</taxon>
        <taxon>Ericales</taxon>
        <taxon>Ericaceae</taxon>
        <taxon>Ericoideae</taxon>
        <taxon>Rhodoreae</taxon>
        <taxon>Rhododendron</taxon>
    </lineage>
</organism>
<evidence type="ECO:0000313" key="2">
    <source>
        <dbReference type="Proteomes" id="UP000626092"/>
    </source>
</evidence>
<comment type="caution">
    <text evidence="1">The sequence shown here is derived from an EMBL/GenBank/DDBJ whole genome shotgun (WGS) entry which is preliminary data.</text>
</comment>
<protein>
    <submittedName>
        <fullName evidence="1">Uncharacterized protein</fullName>
    </submittedName>
</protein>
<proteinExistence type="predicted"/>
<dbReference type="EMBL" id="WJXA01000001">
    <property type="protein sequence ID" value="KAF7153301.1"/>
    <property type="molecule type" value="Genomic_DNA"/>
</dbReference>
<keyword evidence="2" id="KW-1185">Reference proteome</keyword>
<dbReference type="PANTHER" id="PTHR47169:SF2">
    <property type="entry name" value="OS01G0541250 PROTEIN"/>
    <property type="match status" value="1"/>
</dbReference>
<dbReference type="AlphaFoldDB" id="A0A834HEX7"/>
<reference evidence="1" key="1">
    <citation type="submission" date="2019-11" db="EMBL/GenBank/DDBJ databases">
        <authorList>
            <person name="Liu Y."/>
            <person name="Hou J."/>
            <person name="Li T.-Q."/>
            <person name="Guan C.-H."/>
            <person name="Wu X."/>
            <person name="Wu H.-Z."/>
            <person name="Ling F."/>
            <person name="Zhang R."/>
            <person name="Shi X.-G."/>
            <person name="Ren J.-P."/>
            <person name="Chen E.-F."/>
            <person name="Sun J.-M."/>
        </authorList>
    </citation>
    <scope>NUCLEOTIDE SEQUENCE</scope>
    <source>
        <strain evidence="1">Adult_tree_wgs_1</strain>
        <tissue evidence="1">Leaves</tissue>
    </source>
</reference>
<dbReference type="OrthoDB" id="155387at2759"/>
<gene>
    <name evidence="1" type="ORF">RHSIM_Rhsim01G0178000</name>
</gene>
<sequence length="393" mass="44465">MACIANGVMVNVSSKMPSCGRKRIPIDFTKMRDIDHAQQTNIQSLAAAMKVPKTTIHRRIKEGKIRPHSNALKPYLSEQAQKARLQFCLSMLEPNDDENQPRKFKSMYNYVHIDEKWFYMTKEVEVYYLLSEEEEPHHTCKSKRFIPKVIILAAVAQPRFDANQNEEFLAAMKDGFDIHLSNQPPSSLDVNVLDLGYFRAIQSLQHQEAPKTVDVLVNAVEKSFEELSADRLNRVFIALQACMVEVIKVHGGNNYKLPHIGKNQLIRSAMLPSQLECESGIVESALPHLQNAQVEFIHIRKVTDEEHLVGKGTISSVDIGSGEIRSDLWLVEALDVCFPQMEGGVPCLLAQVRAKVNNQSGVQELEETAIAHSNELQHTQSEHYLPLPMRDTF</sequence>
<dbReference type="Gene3D" id="3.30.420.10">
    <property type="entry name" value="Ribonuclease H-like superfamily/Ribonuclease H"/>
    <property type="match status" value="2"/>
</dbReference>
<dbReference type="GO" id="GO:0003676">
    <property type="term" value="F:nucleic acid binding"/>
    <property type="evidence" value="ECO:0007669"/>
    <property type="project" value="InterPro"/>
</dbReference>
<name>A0A834HEX7_RHOSS</name>
<dbReference type="PANTHER" id="PTHR47169">
    <property type="entry name" value="OS01G0541250 PROTEIN"/>
    <property type="match status" value="1"/>
</dbReference>
<evidence type="ECO:0000313" key="1">
    <source>
        <dbReference type="EMBL" id="KAF7153301.1"/>
    </source>
</evidence>
<accession>A0A834HEX7</accession>
<dbReference type="Proteomes" id="UP000626092">
    <property type="component" value="Unassembled WGS sequence"/>
</dbReference>